<reference evidence="2" key="1">
    <citation type="submission" date="2022-11" db="UniProtKB">
        <authorList>
            <consortium name="WormBaseParasite"/>
        </authorList>
    </citation>
    <scope>IDENTIFICATION</scope>
</reference>
<sequence length="546" mass="61324">MSASTTTATASQILDSIDGSEENDHTSFLKMLTPSNKESELLNDFLLTLQNSYSSSISSSSTTTTTSADESNGRSSSSMTLGKALQNDLKSQRMQREQNENSLSSTSSPAPTELSDDQKTSDTKNKEKSPKRKRPRRNPVWVYFEIRDNIAYCMEDGCKYNTGSVYSTNLKVHLKSHHHDKYREVLLAEYRNQMAQQTQQGQSLCLAAPAVMGTTLMIPNNVDQTEKKEITERHPTLGSMLQVKKPVVPQIVEKPLANSPLLAAALKKSTSPCSNDESFNDRMKKRKRLRRHPVWNFFDDLDDKNIGCLQCDFKTSSGFTTNLKMHLKAHHRNDYIQVMQMECEQRKEEGCIDSAPQGKKKKRTAEELETMLEAYKAKHGTELDDIQGNISPQALENIATLLSLSNNLKMECDASAANDFDDEGVSSPEELQPAEMTFESLKAQLEDEKPLISEEIEKDETDDETLVKFREFMANLTQLSVDNNAAKDLIKQTRDVAVGRLIKEIGVQNISLITSHVFRQLLIALDPSYKLPGDIDHLRQLAENSV</sequence>
<organism evidence="1 2">
    <name type="scientific">Panagrolaimus sp. ES5</name>
    <dbReference type="NCBI Taxonomy" id="591445"/>
    <lineage>
        <taxon>Eukaryota</taxon>
        <taxon>Metazoa</taxon>
        <taxon>Ecdysozoa</taxon>
        <taxon>Nematoda</taxon>
        <taxon>Chromadorea</taxon>
        <taxon>Rhabditida</taxon>
        <taxon>Tylenchina</taxon>
        <taxon>Panagrolaimomorpha</taxon>
        <taxon>Panagrolaimoidea</taxon>
        <taxon>Panagrolaimidae</taxon>
        <taxon>Panagrolaimus</taxon>
    </lineage>
</organism>
<accession>A0AC34FDQ4</accession>
<proteinExistence type="predicted"/>
<name>A0AC34FDQ4_9BILA</name>
<protein>
    <submittedName>
        <fullName evidence="2">BED-type domain-containing protein</fullName>
    </submittedName>
</protein>
<evidence type="ECO:0000313" key="1">
    <source>
        <dbReference type="Proteomes" id="UP000887579"/>
    </source>
</evidence>
<evidence type="ECO:0000313" key="2">
    <source>
        <dbReference type="WBParaSite" id="ES5_v2.g15370.t1"/>
    </source>
</evidence>
<dbReference type="WBParaSite" id="ES5_v2.g15370.t1">
    <property type="protein sequence ID" value="ES5_v2.g15370.t1"/>
    <property type="gene ID" value="ES5_v2.g15370"/>
</dbReference>
<dbReference type="Proteomes" id="UP000887579">
    <property type="component" value="Unplaced"/>
</dbReference>